<evidence type="ECO:0000313" key="1">
    <source>
        <dbReference type="Ensembl" id="ENSPLAP00000001448.1"/>
    </source>
</evidence>
<protein>
    <submittedName>
        <fullName evidence="1">Uncharacterized protein</fullName>
    </submittedName>
</protein>
<reference evidence="1" key="1">
    <citation type="submission" date="2025-08" db="UniProtKB">
        <authorList>
            <consortium name="Ensembl"/>
        </authorList>
    </citation>
    <scope>IDENTIFICATION</scope>
</reference>
<dbReference type="AlphaFoldDB" id="A0A3B3TLG9"/>
<proteinExistence type="predicted"/>
<evidence type="ECO:0000313" key="2">
    <source>
        <dbReference type="Proteomes" id="UP000261500"/>
    </source>
</evidence>
<dbReference type="Pfam" id="PF00090">
    <property type="entry name" value="TSP_1"/>
    <property type="match status" value="1"/>
</dbReference>
<name>A0A3B3TLG9_9TELE</name>
<sequence length="179" mass="19591">SPALFPALGYIQKLLMQILLVSCRSMRSTRIPLWGPTSTCSRTCGGGTHLPVTVLSPANGGRTCYGNSYEFQLCSQEDCPPLTDFRSGPGSVLWLTRSEPGSLLRLTGSEPGSVRRLNGSEHLKCCVSGRISVNQNHQPRPTGPLERCLCSGRVNSLTRTDYCWYLSHRVRLALALPNL</sequence>
<dbReference type="PROSITE" id="PS50092">
    <property type="entry name" value="TSP1"/>
    <property type="match status" value="1"/>
</dbReference>
<organism evidence="1 2">
    <name type="scientific">Poecilia latipinna</name>
    <name type="common">sailfin molly</name>
    <dbReference type="NCBI Taxonomy" id="48699"/>
    <lineage>
        <taxon>Eukaryota</taxon>
        <taxon>Metazoa</taxon>
        <taxon>Chordata</taxon>
        <taxon>Craniata</taxon>
        <taxon>Vertebrata</taxon>
        <taxon>Euteleostomi</taxon>
        <taxon>Actinopterygii</taxon>
        <taxon>Neopterygii</taxon>
        <taxon>Teleostei</taxon>
        <taxon>Neoteleostei</taxon>
        <taxon>Acanthomorphata</taxon>
        <taxon>Ovalentaria</taxon>
        <taxon>Atherinomorphae</taxon>
        <taxon>Cyprinodontiformes</taxon>
        <taxon>Poeciliidae</taxon>
        <taxon>Poeciliinae</taxon>
        <taxon>Poecilia</taxon>
    </lineage>
</organism>
<dbReference type="STRING" id="48699.ENSPLAP00000001448"/>
<reference evidence="1" key="2">
    <citation type="submission" date="2025-09" db="UniProtKB">
        <authorList>
            <consortium name="Ensembl"/>
        </authorList>
    </citation>
    <scope>IDENTIFICATION</scope>
</reference>
<dbReference type="Ensembl" id="ENSPLAT00000014731.1">
    <property type="protein sequence ID" value="ENSPLAP00000001448.1"/>
    <property type="gene ID" value="ENSPLAG00000002498.1"/>
</dbReference>
<dbReference type="InterPro" id="IPR036383">
    <property type="entry name" value="TSP1_rpt_sf"/>
</dbReference>
<dbReference type="SUPFAM" id="SSF82895">
    <property type="entry name" value="TSP-1 type 1 repeat"/>
    <property type="match status" value="1"/>
</dbReference>
<dbReference type="Proteomes" id="UP000261500">
    <property type="component" value="Unplaced"/>
</dbReference>
<dbReference type="Gene3D" id="2.20.100.10">
    <property type="entry name" value="Thrombospondin type-1 (TSP1) repeat"/>
    <property type="match status" value="1"/>
</dbReference>
<keyword evidence="2" id="KW-1185">Reference proteome</keyword>
<dbReference type="InterPro" id="IPR000884">
    <property type="entry name" value="TSP1_rpt"/>
</dbReference>
<accession>A0A3B3TLG9</accession>